<feature type="region of interest" description="Disordered" evidence="1">
    <location>
        <begin position="305"/>
        <end position="343"/>
    </location>
</feature>
<evidence type="ECO:0000313" key="2">
    <source>
        <dbReference type="EMBL" id="QES49640.1"/>
    </source>
</evidence>
<reference evidence="2 3" key="1">
    <citation type="submission" date="2018-05" db="EMBL/GenBank/DDBJ databases">
        <title>Streptomyces venezuelae.</title>
        <authorList>
            <person name="Kim W."/>
            <person name="Lee N."/>
            <person name="Cho B.-K."/>
        </authorList>
    </citation>
    <scope>NUCLEOTIDE SEQUENCE [LARGE SCALE GENOMIC DNA]</scope>
    <source>
        <strain evidence="2 3">ATCC 21782</strain>
    </source>
</reference>
<evidence type="ECO:0000313" key="3">
    <source>
        <dbReference type="Proteomes" id="UP000325211"/>
    </source>
</evidence>
<dbReference type="EMBL" id="CP029190">
    <property type="protein sequence ID" value="QES49640.1"/>
    <property type="molecule type" value="Genomic_DNA"/>
</dbReference>
<accession>A0A5P2D517</accession>
<dbReference type="RefSeq" id="WP_150209227.1">
    <property type="nucleotide sequence ID" value="NZ_CP029190.1"/>
</dbReference>
<sequence>MSSSNFDWLQTADRHTPLIDPVISVRQLARLDLRRKRLTRFDHCLVYATHTGEYLVFQPPHRPRATARYSAVYEVDTGLHPVRDELTLPSANDALEFQATVDMQWQVHDPVAFVRSGCRDVPRLLTGELERLARAVARKFDIVDSAAAETELLAAAELWEPLGTAAGLRTTSTLRLRRNQEAIAHQARLQTIGHQAAESVLTEQHGIQVDAAADRRRDALLRLRAERTDLYEGFLDQSGVRAWAWYLSQHPEETKEFMAHLREDQRNLISAQLKLVTKLFEEQTAENHELAEPRRHAVKALTDVLAQPLGGNPVPEESRPPREESRWEKPPGYGRSPVEPDQE</sequence>
<protein>
    <recommendedName>
        <fullName evidence="4">PE-PGRS family protein</fullName>
    </recommendedName>
</protein>
<dbReference type="AlphaFoldDB" id="A0A5P2D517"/>
<name>A0A5P2D517_STRVZ</name>
<proteinExistence type="predicted"/>
<organism evidence="2 3">
    <name type="scientific">Streptomyces venezuelae</name>
    <dbReference type="NCBI Taxonomy" id="54571"/>
    <lineage>
        <taxon>Bacteria</taxon>
        <taxon>Bacillati</taxon>
        <taxon>Actinomycetota</taxon>
        <taxon>Actinomycetes</taxon>
        <taxon>Kitasatosporales</taxon>
        <taxon>Streptomycetaceae</taxon>
        <taxon>Streptomyces</taxon>
    </lineage>
</organism>
<evidence type="ECO:0008006" key="4">
    <source>
        <dbReference type="Google" id="ProtNLM"/>
    </source>
</evidence>
<dbReference type="Proteomes" id="UP000325211">
    <property type="component" value="Chromosome"/>
</dbReference>
<evidence type="ECO:0000256" key="1">
    <source>
        <dbReference type="SAM" id="MobiDB-lite"/>
    </source>
</evidence>
<dbReference type="OrthoDB" id="4332350at2"/>
<feature type="compositionally biased region" description="Basic and acidic residues" evidence="1">
    <location>
        <begin position="316"/>
        <end position="329"/>
    </location>
</feature>
<gene>
    <name evidence="2" type="ORF">DEJ50_19340</name>
</gene>